<keyword evidence="3" id="KW-1185">Reference proteome</keyword>
<protein>
    <submittedName>
        <fullName evidence="1">Uncharacterized protein</fullName>
    </submittedName>
</protein>
<sequence>MQATEIPRFNFIEWQKDQNAGPKEHFYFATTDVNEAVDHYLRRLREHHPFYMTISSVDGRICFARANGLSSDKTKPRIINMNPDLNQKINNDTWFTHQFMKTIERKLS</sequence>
<accession>A0A410DAS0</accession>
<dbReference type="RefSeq" id="WP_028975670.1">
    <property type="nucleotide sequence ID" value="NZ_AP021853.1"/>
</dbReference>
<gene>
    <name evidence="2" type="ORF">C0674_11425</name>
    <name evidence="1" type="ORF">St703_22950</name>
</gene>
<evidence type="ECO:0000313" key="4">
    <source>
        <dbReference type="Proteomes" id="UP000326951"/>
    </source>
</evidence>
<dbReference type="AlphaFoldDB" id="A0A410DAS0"/>
<dbReference type="EMBL" id="CP025688">
    <property type="protein sequence ID" value="QAA23183.1"/>
    <property type="molecule type" value="Genomic_DNA"/>
</dbReference>
<evidence type="ECO:0000313" key="1">
    <source>
        <dbReference type="EMBL" id="BBN99590.1"/>
    </source>
</evidence>
<evidence type="ECO:0000313" key="3">
    <source>
        <dbReference type="Proteomes" id="UP000285882"/>
    </source>
</evidence>
<evidence type="ECO:0000313" key="2">
    <source>
        <dbReference type="EMBL" id="QAA23183.1"/>
    </source>
</evidence>
<organism evidence="1 4">
    <name type="scientific">Sporolactobacillus terrae</name>
    <dbReference type="NCBI Taxonomy" id="269673"/>
    <lineage>
        <taxon>Bacteria</taxon>
        <taxon>Bacillati</taxon>
        <taxon>Bacillota</taxon>
        <taxon>Bacilli</taxon>
        <taxon>Bacillales</taxon>
        <taxon>Sporolactobacillaceae</taxon>
        <taxon>Sporolactobacillus</taxon>
    </lineage>
</organism>
<dbReference type="EMBL" id="AP021853">
    <property type="protein sequence ID" value="BBN99590.1"/>
    <property type="molecule type" value="Genomic_DNA"/>
</dbReference>
<reference evidence="2 3" key="1">
    <citation type="submission" date="2018-01" db="EMBL/GenBank/DDBJ databases">
        <title>Complete genome sequencing of Sporolactobacillus terrae DLG3.</title>
        <authorList>
            <person name="Nam Y.-D."/>
            <person name="Kang J."/>
            <person name="Chung W.-H."/>
        </authorList>
    </citation>
    <scope>NUCLEOTIDE SEQUENCE [LARGE SCALE GENOMIC DNA]</scope>
    <source>
        <strain evidence="2 3">DLG3</strain>
    </source>
</reference>
<dbReference type="Proteomes" id="UP000285882">
    <property type="component" value="Chromosome"/>
</dbReference>
<name>A0A410DAS0_9BACL</name>
<dbReference type="STRING" id="1449983.GCA_000647835_00256"/>
<dbReference type="Proteomes" id="UP000326951">
    <property type="component" value="Chromosome"/>
</dbReference>
<proteinExistence type="predicted"/>
<reference evidence="1 4" key="2">
    <citation type="submission" date="2019-09" db="EMBL/GenBank/DDBJ databases">
        <title>Complete genome sequence of Sporolactobacillus terrae 70-3.</title>
        <authorList>
            <person name="Tanaka N."/>
            <person name="Shiwa Y."/>
            <person name="Fujita N."/>
            <person name="Tanasupawat S."/>
        </authorList>
    </citation>
    <scope>NUCLEOTIDE SEQUENCE [LARGE SCALE GENOMIC DNA]</scope>
    <source>
        <strain evidence="1 4">70-3</strain>
    </source>
</reference>